<feature type="domain" description="Insecticide toxin TcdB middle/N-terminal" evidence="7">
    <location>
        <begin position="681"/>
        <end position="813"/>
    </location>
</feature>
<dbReference type="NCBIfam" id="TIGR03696">
    <property type="entry name" value="Rhs_assc_core"/>
    <property type="match status" value="1"/>
</dbReference>
<evidence type="ECO:0000313" key="10">
    <source>
        <dbReference type="EMBL" id="EWC60583.1"/>
    </source>
</evidence>
<dbReference type="InterPro" id="IPR039564">
    <property type="entry name" value="Peptidase_C39-like"/>
</dbReference>
<dbReference type="Proteomes" id="UP000019277">
    <property type="component" value="Unassembled WGS sequence"/>
</dbReference>
<dbReference type="InterPro" id="IPR056823">
    <property type="entry name" value="TEN-like_YD-shell"/>
</dbReference>
<dbReference type="Pfam" id="PF13529">
    <property type="entry name" value="Peptidase_C39_2"/>
    <property type="match status" value="1"/>
</dbReference>
<dbReference type="PATRIC" id="fig|909613.9.peg.4115"/>
<dbReference type="InterPro" id="IPR050708">
    <property type="entry name" value="T6SS_VgrG/RHS"/>
</dbReference>
<dbReference type="GO" id="GO:0005576">
    <property type="term" value="C:extracellular region"/>
    <property type="evidence" value="ECO:0007669"/>
    <property type="project" value="UniProtKB-SubCell"/>
</dbReference>
<keyword evidence="4" id="KW-0843">Virulence</keyword>
<dbReference type="InterPro" id="IPR028994">
    <property type="entry name" value="Integrin_alpha_N"/>
</dbReference>
<keyword evidence="3" id="KW-0677">Repeat</keyword>
<dbReference type="SUPFAM" id="SSF54001">
    <property type="entry name" value="Cysteine proteinases"/>
    <property type="match status" value="1"/>
</dbReference>
<gene>
    <name evidence="10" type="ORF">UO65_4114</name>
</gene>
<dbReference type="InterPro" id="IPR022045">
    <property type="entry name" value="TcdB_toxin_mid/N"/>
</dbReference>
<keyword evidence="11" id="KW-1185">Reference proteome</keyword>
<comment type="subcellular location">
    <subcellularLocation>
        <location evidence="1">Secreted</location>
    </subcellularLocation>
</comment>
<feature type="chain" id="PRO_5004896030" evidence="6">
    <location>
        <begin position="24"/>
        <end position="1910"/>
    </location>
</feature>
<dbReference type="NCBIfam" id="TIGR01643">
    <property type="entry name" value="YD_repeat_2x"/>
    <property type="match status" value="3"/>
</dbReference>
<feature type="compositionally biased region" description="Basic and acidic residues" evidence="5">
    <location>
        <begin position="32"/>
        <end position="59"/>
    </location>
</feature>
<evidence type="ECO:0000256" key="2">
    <source>
        <dbReference type="ARBA" id="ARBA00022525"/>
    </source>
</evidence>
<dbReference type="eggNOG" id="COG3271">
    <property type="taxonomic scope" value="Bacteria"/>
</dbReference>
<dbReference type="STRING" id="909613.UO65_4114"/>
<dbReference type="Gene3D" id="3.90.70.10">
    <property type="entry name" value="Cysteine proteinases"/>
    <property type="match status" value="1"/>
</dbReference>
<evidence type="ECO:0000256" key="3">
    <source>
        <dbReference type="ARBA" id="ARBA00022737"/>
    </source>
</evidence>
<feature type="domain" description="Teneurin-like YD-shell" evidence="9">
    <location>
        <begin position="1429"/>
        <end position="1714"/>
    </location>
</feature>
<sequence length="1910" mass="202779">MGVGRALRGLVLAIVIATGTATAAVALPPPTDRPEAAEERTPLADAAKSRAPEVPDRTWEVTPGGAFSDKIPISVPAFHGITPELSLGYESSGGNGWVGVGWRVDGVGEIERAGAGRGAPRYDATDVFVVGGEELVPCATGSVSPSCTTGGTHSTENESYARFALTGTGAASRWTVTAKDGTRRVYAPVYSAGTDLVFRWGLSQVVDTVGNTVTYTWGSSLFGGGWEYVDSIAYGGTTIAFRYETRPDTEQAAIGNGALTTLRGRVKTIDVSVDGNRLRTYRLGYTVSTTGRSLLTGVQQFGKDAVLDDAGTVTGGTSLPALTSAYSTATTAFAAGANDTGMGYKADSRYLPMDVNGDGRTDMLELYPSWSSYERHTWLSNGTGFTLASNGVDGIGLSTDTRFLTGDVNGDGKSDLIEIFPNGFSWGRRLYLSDGTGFVRQPATGNSAGRFSADSRFFAMDVNGDGRSDVVELFTCGLFPVHLCRATSLSTGTGFAIASSNETGIGSGADHLVHPADVNGDGRQDLVELYPAGLGVGGRHIWLSNGTGFVSGAIDTGMQFSTPAADGTGSRFLVLDVNADGKTDMVELYPYFAMYTRRTWISTGYSFVLAATDGAMPSAATTRQLVADVNGDKRDDLIELSPYGLSTKRRIWLSTGGGFAEGATDTSIAQFSCSKGKCTSEFLAVDVNGDGLDEMTELYNANFGGSKGRRVWGIGGAVPDLLTSRTNGWGGTTKVAYTPSSAWPNTNNPTLVQTASAVTEDDGRGGVATTGYTHAGGAYDRAERQFLGFRQQRETQPCIAGETTCPSTETTFRQDLGAAGAVERVDRRAGDGALLASTVHEYTTNGTTVPRTSLPTGTWQTAHAGAACPGADCKRTYTTRQYNAYGEVTRQVEHGDNEAAGDERTTTTAFVPNTAAYIVDKPADVITYEGVGSGGAKLTETRTSYDGAGTWNQAPSAGLETKRGKWLSTTGSFVETGKEYDARGNLTAEVNELGARTTLGYDPAHRFQTSETNALSQQVTATWDAGCGVPTRVTDLNGQATTVAYDALCRPTEKLEPGGRFERRRWVDLGNAATQHEQVERPAADGTGAPRWSRRYVDGAQRPWRTVEKGPDAATGDIHVDTAYNARGQVASKTAAYYWVAGQPQPTTHPTTTDYDALDRPTRVTLPGGATQTTSYGPWSRTDTDENGHATTERVDAHGKRVASEQVVGGATRTANYTFDPRGNLIRSTDPSGYVISYDVDSLGRTTRMVDPDSGTTTYEWDAAGQLTAQTDAKGQRTTLRYDALGRKTGKTTRTGTPGAVTASWTHDEVRAGFTNIGRVTTMTDGAGTKTSDHDALGRVVKGVRTIDGTGYTFRFGFDTADRPLWTTYPDGDTQGTAADPLRYDAAGRLVSIPGYVTSARYDAAGELIRVDNANGTVTIRPHDPRRGWLTGISTTAGGTTIQDTTYTRDAKGKITRVDSPFPNERWTYAYDEAGQLTTATNGAVAARGQTLAYDGIGNITANARVGDYSYDPAHPHAVTTAGANTYAYDGAGLMTSGAGRELTWDGDNLLASVTRSGVTTTHTYDAEGTRIQQSDGTGTHRHLGEGYEVDVTAGTTTKYVSIAGVLAARKDGASTYWVHTDQQGSIQAETDAAGAEVHRKEYAAFGEITASGGSLATEPRGFTGQRQDASGLVYLNARYYDPVLGRFISPNPVVDGEDTIGLNRYAYAANDPVNHTDKSGLDCHDDSGAPCDQDRVELEIDYNDQDSGDYCGPASVRNALSALGYDIDNVYTENALASMMDIVDLAQTPTAEYTTRMLNQATGSSFYETKWIPGSMATDAEKSRLRADVVYDIVERNHPIVANIAGTGNDISDDENSAHTYSGGHYVAVVGATRGGDYVKIADSASAKETYWMRTDSLADWIGTRAYSA</sequence>
<dbReference type="Gene3D" id="2.180.10.10">
    <property type="entry name" value="RHS repeat-associated core"/>
    <property type="match status" value="2"/>
</dbReference>
<dbReference type="InterPro" id="IPR006530">
    <property type="entry name" value="YD"/>
</dbReference>
<protein>
    <submittedName>
        <fullName evidence="10">Uncharacterized protein</fullName>
    </submittedName>
</protein>
<dbReference type="GO" id="GO:0005737">
    <property type="term" value="C:cytoplasm"/>
    <property type="evidence" value="ECO:0007669"/>
    <property type="project" value="InterPro"/>
</dbReference>
<dbReference type="eggNOG" id="COG3209">
    <property type="taxonomic scope" value="Bacteria"/>
</dbReference>
<dbReference type="InterPro" id="IPR031325">
    <property type="entry name" value="RHS_repeat"/>
</dbReference>
<name>W7IJP3_9PSEU</name>
<evidence type="ECO:0000313" key="11">
    <source>
        <dbReference type="Proteomes" id="UP000019277"/>
    </source>
</evidence>
<dbReference type="Gene3D" id="2.130.10.130">
    <property type="entry name" value="Integrin alpha, N-terminal"/>
    <property type="match status" value="2"/>
</dbReference>
<evidence type="ECO:0000259" key="7">
    <source>
        <dbReference type="Pfam" id="PF12256"/>
    </source>
</evidence>
<dbReference type="Pfam" id="PF03534">
    <property type="entry name" value="SpvB"/>
    <property type="match status" value="1"/>
</dbReference>
<feature type="domain" description="Peptidase C39-like" evidence="8">
    <location>
        <begin position="1740"/>
        <end position="1886"/>
    </location>
</feature>
<comment type="caution">
    <text evidence="10">The sequence shown here is derived from an EMBL/GenBank/DDBJ whole genome shotgun (WGS) entry which is preliminary data.</text>
</comment>
<organism evidence="10 11">
    <name type="scientific">Actinokineospora spheciospongiae</name>
    <dbReference type="NCBI Taxonomy" id="909613"/>
    <lineage>
        <taxon>Bacteria</taxon>
        <taxon>Bacillati</taxon>
        <taxon>Actinomycetota</taxon>
        <taxon>Actinomycetes</taxon>
        <taxon>Pseudonocardiales</taxon>
        <taxon>Pseudonocardiaceae</taxon>
        <taxon>Actinokineospora</taxon>
    </lineage>
</organism>
<evidence type="ECO:0000256" key="1">
    <source>
        <dbReference type="ARBA" id="ARBA00004613"/>
    </source>
</evidence>
<dbReference type="PANTHER" id="PTHR32305">
    <property type="match status" value="1"/>
</dbReference>
<keyword evidence="6" id="KW-0732">Signal</keyword>
<feature type="region of interest" description="Disordered" evidence="5">
    <location>
        <begin position="26"/>
        <end position="65"/>
    </location>
</feature>
<evidence type="ECO:0000259" key="8">
    <source>
        <dbReference type="Pfam" id="PF13529"/>
    </source>
</evidence>
<evidence type="ECO:0000256" key="6">
    <source>
        <dbReference type="SAM" id="SignalP"/>
    </source>
</evidence>
<dbReference type="Pfam" id="PF25023">
    <property type="entry name" value="TEN_YD-shell"/>
    <property type="match status" value="1"/>
</dbReference>
<dbReference type="Pfam" id="PF12256">
    <property type="entry name" value="TcdB_toxin_midN"/>
    <property type="match status" value="1"/>
</dbReference>
<evidence type="ECO:0000259" key="9">
    <source>
        <dbReference type="Pfam" id="PF25023"/>
    </source>
</evidence>
<dbReference type="EMBL" id="AYXG01000151">
    <property type="protein sequence ID" value="EWC60583.1"/>
    <property type="molecule type" value="Genomic_DNA"/>
</dbReference>
<evidence type="ECO:0000256" key="5">
    <source>
        <dbReference type="SAM" id="MobiDB-lite"/>
    </source>
</evidence>
<dbReference type="InterPro" id="IPR003284">
    <property type="entry name" value="Sal_SpvB"/>
</dbReference>
<evidence type="ECO:0000256" key="4">
    <source>
        <dbReference type="ARBA" id="ARBA00023026"/>
    </source>
</evidence>
<keyword evidence="2" id="KW-0964">Secreted</keyword>
<dbReference type="InterPro" id="IPR022385">
    <property type="entry name" value="Rhs_assc_core"/>
</dbReference>
<dbReference type="Pfam" id="PF05593">
    <property type="entry name" value="RHS_repeat"/>
    <property type="match status" value="3"/>
</dbReference>
<proteinExistence type="predicted"/>
<accession>W7IJP3</accession>
<feature type="region of interest" description="Disordered" evidence="5">
    <location>
        <begin position="1146"/>
        <end position="1189"/>
    </location>
</feature>
<dbReference type="SUPFAM" id="SSF69318">
    <property type="entry name" value="Integrin alpha N-terminal domain"/>
    <property type="match status" value="2"/>
</dbReference>
<reference evidence="10 11" key="1">
    <citation type="journal article" date="2014" name="Genome Announc.">
        <title>Draft Genome Sequence of the Antitrypanosomally Active Sponge-Associated Bacterium Actinokineospora sp. Strain EG49.</title>
        <authorList>
            <person name="Harjes J."/>
            <person name="Ryu T."/>
            <person name="Abdelmohsen U.R."/>
            <person name="Moitinho-Silva L."/>
            <person name="Horn H."/>
            <person name="Ravasi T."/>
            <person name="Hentschel U."/>
        </authorList>
    </citation>
    <scope>NUCLEOTIDE SEQUENCE [LARGE SCALE GENOMIC DNA]</scope>
    <source>
        <strain evidence="10 11">EG49</strain>
    </source>
</reference>
<dbReference type="PANTHER" id="PTHR32305:SF17">
    <property type="entry name" value="TRNA NUCLEASE WAPA"/>
    <property type="match status" value="1"/>
</dbReference>
<dbReference type="InterPro" id="IPR038765">
    <property type="entry name" value="Papain-like_cys_pep_sf"/>
</dbReference>
<feature type="signal peptide" evidence="6">
    <location>
        <begin position="1"/>
        <end position="23"/>
    </location>
</feature>